<dbReference type="GO" id="GO:0000976">
    <property type="term" value="F:transcription cis-regulatory region binding"/>
    <property type="evidence" value="ECO:0007669"/>
    <property type="project" value="TreeGrafter"/>
</dbReference>
<keyword evidence="2 5" id="KW-0238">DNA-binding</keyword>
<accession>A0A2T3J7K7</accession>
<name>A0A2T3J7K7_9GAMM</name>
<dbReference type="PANTHER" id="PTHR30146:SF98">
    <property type="entry name" value="HTH-TYPE TRANSCRIPTIONAL REGULATOR GALR"/>
    <property type="match status" value="1"/>
</dbReference>
<dbReference type="CDD" id="cd06270">
    <property type="entry name" value="PBP1_GalS-like"/>
    <property type="match status" value="1"/>
</dbReference>
<dbReference type="Pfam" id="PF00356">
    <property type="entry name" value="LacI"/>
    <property type="match status" value="1"/>
</dbReference>
<dbReference type="OrthoDB" id="9798934at2"/>
<dbReference type="InterPro" id="IPR028082">
    <property type="entry name" value="Peripla_BP_I"/>
</dbReference>
<keyword evidence="1" id="KW-0805">Transcription regulation</keyword>
<evidence type="ECO:0000259" key="4">
    <source>
        <dbReference type="PROSITE" id="PS50932"/>
    </source>
</evidence>
<dbReference type="InterPro" id="IPR046335">
    <property type="entry name" value="LacI/GalR-like_sensor"/>
</dbReference>
<keyword evidence="6" id="KW-1185">Reference proteome</keyword>
<evidence type="ECO:0000256" key="1">
    <source>
        <dbReference type="ARBA" id="ARBA00023015"/>
    </source>
</evidence>
<dbReference type="InterPro" id="IPR010982">
    <property type="entry name" value="Lambda_DNA-bd_dom_sf"/>
</dbReference>
<dbReference type="SUPFAM" id="SSF47413">
    <property type="entry name" value="lambda repressor-like DNA-binding domains"/>
    <property type="match status" value="1"/>
</dbReference>
<dbReference type="Gene3D" id="3.40.50.2300">
    <property type="match status" value="2"/>
</dbReference>
<dbReference type="Proteomes" id="UP000240987">
    <property type="component" value="Unassembled WGS sequence"/>
</dbReference>
<dbReference type="SUPFAM" id="SSF53822">
    <property type="entry name" value="Periplasmic binding protein-like I"/>
    <property type="match status" value="1"/>
</dbReference>
<dbReference type="Pfam" id="PF13377">
    <property type="entry name" value="Peripla_BP_3"/>
    <property type="match status" value="1"/>
</dbReference>
<dbReference type="PANTHER" id="PTHR30146">
    <property type="entry name" value="LACI-RELATED TRANSCRIPTIONAL REPRESSOR"/>
    <property type="match status" value="1"/>
</dbReference>
<dbReference type="GO" id="GO:0003700">
    <property type="term" value="F:DNA-binding transcription factor activity"/>
    <property type="evidence" value="ECO:0007669"/>
    <property type="project" value="TreeGrafter"/>
</dbReference>
<feature type="domain" description="HTH lacI-type" evidence="4">
    <location>
        <begin position="2"/>
        <end position="56"/>
    </location>
</feature>
<sequence length="340" mass="37158">MATIKDVAKEAGVSVATVSRVINKSPKASKSAIDAVSIAMRKLGYRPNANARALVSQSTNTLGVLVGDVSDPFFGSMVKSIDGVARNNGKHILIGNGYHDADTERDAIELLINSRCESLVIHSKGLSNEELIAYAKEVPGLVLINRYIPEIAEKCIALDNHKGSYLATEYLIRHGHQHIGYVCSNHQIEDAEQRKAGYQEALKAHGLHQPESYIEYGSPDEQGGEQAMTNLLAKNLPITAIAAYNDYMAAGSLSILEENGIQAPENMSLIGFDDGLIAKYLHPKLTTIRYPIQMMAEHAAQLSLKLANKNQPIEPEKVDTDTHMFMPTLVRRLSVDKVKS</sequence>
<protein>
    <submittedName>
        <fullName evidence="5">DNA-binding transcriptional regulator GalS</fullName>
    </submittedName>
</protein>
<evidence type="ECO:0000256" key="2">
    <source>
        <dbReference type="ARBA" id="ARBA00023125"/>
    </source>
</evidence>
<comment type="caution">
    <text evidence="5">The sequence shown here is derived from an EMBL/GenBank/DDBJ whole genome shotgun (WGS) entry which is preliminary data.</text>
</comment>
<dbReference type="PROSITE" id="PS50932">
    <property type="entry name" value="HTH_LACI_2"/>
    <property type="match status" value="1"/>
</dbReference>
<dbReference type="PROSITE" id="PS00356">
    <property type="entry name" value="HTH_LACI_1"/>
    <property type="match status" value="1"/>
</dbReference>
<evidence type="ECO:0000256" key="3">
    <source>
        <dbReference type="ARBA" id="ARBA00023163"/>
    </source>
</evidence>
<dbReference type="InterPro" id="IPR000843">
    <property type="entry name" value="HTH_LacI"/>
</dbReference>
<dbReference type="SMART" id="SM00354">
    <property type="entry name" value="HTH_LACI"/>
    <property type="match status" value="1"/>
</dbReference>
<gene>
    <name evidence="5" type="ORF">C9J12_26130</name>
</gene>
<proteinExistence type="predicted"/>
<dbReference type="RefSeq" id="WP_107245544.1">
    <property type="nucleotide sequence ID" value="NZ_PYMJ01000044.1"/>
</dbReference>
<evidence type="ECO:0000313" key="5">
    <source>
        <dbReference type="EMBL" id="PSU44696.1"/>
    </source>
</evidence>
<organism evidence="5 6">
    <name type="scientific">Photobacterium frigidiphilum</name>
    <dbReference type="NCBI Taxonomy" id="264736"/>
    <lineage>
        <taxon>Bacteria</taxon>
        <taxon>Pseudomonadati</taxon>
        <taxon>Pseudomonadota</taxon>
        <taxon>Gammaproteobacteria</taxon>
        <taxon>Vibrionales</taxon>
        <taxon>Vibrionaceae</taxon>
        <taxon>Photobacterium</taxon>
    </lineage>
</organism>
<dbReference type="EMBL" id="PYMJ01000044">
    <property type="protein sequence ID" value="PSU44696.1"/>
    <property type="molecule type" value="Genomic_DNA"/>
</dbReference>
<reference evidence="5 6" key="1">
    <citation type="submission" date="2018-01" db="EMBL/GenBank/DDBJ databases">
        <title>Whole genome sequencing of Histamine producing bacteria.</title>
        <authorList>
            <person name="Butler K."/>
        </authorList>
    </citation>
    <scope>NUCLEOTIDE SEQUENCE [LARGE SCALE GENOMIC DNA]</scope>
    <source>
        <strain evidence="5 6">JCM 12947</strain>
    </source>
</reference>
<dbReference type="CDD" id="cd01392">
    <property type="entry name" value="HTH_LacI"/>
    <property type="match status" value="1"/>
</dbReference>
<keyword evidence="3" id="KW-0804">Transcription</keyword>
<evidence type="ECO:0000313" key="6">
    <source>
        <dbReference type="Proteomes" id="UP000240987"/>
    </source>
</evidence>
<dbReference type="AlphaFoldDB" id="A0A2T3J7K7"/>
<dbReference type="Gene3D" id="1.10.260.40">
    <property type="entry name" value="lambda repressor-like DNA-binding domains"/>
    <property type="match status" value="1"/>
</dbReference>
<dbReference type="PRINTS" id="PR00036">
    <property type="entry name" value="HTHLACI"/>
</dbReference>